<gene>
    <name evidence="7" type="ORF">MSP1401_LOCUS8887</name>
</gene>
<evidence type="ECO:0000256" key="4">
    <source>
        <dbReference type="ARBA" id="ARBA00075096"/>
    </source>
</evidence>
<dbReference type="PROSITE" id="PS50250">
    <property type="entry name" value="PCI"/>
    <property type="match status" value="1"/>
</dbReference>
<dbReference type="InterPro" id="IPR045135">
    <property type="entry name" value="Rpn7_N"/>
</dbReference>
<dbReference type="InterPro" id="IPR036390">
    <property type="entry name" value="WH_DNA-bd_sf"/>
</dbReference>
<evidence type="ECO:0000259" key="6">
    <source>
        <dbReference type="PROSITE" id="PS50250"/>
    </source>
</evidence>
<evidence type="ECO:0000256" key="2">
    <source>
        <dbReference type="ARBA" id="ARBA00005717"/>
    </source>
</evidence>
<evidence type="ECO:0000256" key="3">
    <source>
        <dbReference type="ARBA" id="ARBA00022942"/>
    </source>
</evidence>
<dbReference type="PANTHER" id="PTHR14145:SF1">
    <property type="entry name" value="26S PROTEASOME NON-ATPASE REGULATORY SUBUNIT 6"/>
    <property type="match status" value="1"/>
</dbReference>
<dbReference type="Pfam" id="PF10602">
    <property type="entry name" value="RPN7"/>
    <property type="match status" value="1"/>
</dbReference>
<sequence length="399" mass="44894">MGEEQMEVEETTLPEENQEVDASIQLCHKIFALSNPSQGTDVSALGDEVKQIVLDRGMETLYPSYCEKFGWMLDENALRSMKTANAAKLAELDAKIKDAEENLGDVEVRDAMLLKAEFFAGMADRERALAAFEACEQKTVAIGQKMEMVFSVMRLHIFHDDWAAVKAQVAKLKAFLEQPGGADWERKNRLKVYEGVARMACRDFEGATGLFLESLSTFTTYELMSYADFVHYACVCGVITLKRVDLKEKLIDSPEVLSVIDEIPGVGALINALHECRYEAFMRAFPVVSDGVFKNAWLTNHHRYFLREARVLAYQQYLQSYKSVTTANMAVAFAVSEAFLDAELSNFIVEGRLNVKIDKVNGVLVTNRPDAKNALYQSYIKEGDNLLNRIQKLSRVVDL</sequence>
<dbReference type="Pfam" id="PF21154">
    <property type="entry name" value="RPN7_PSMD6_C"/>
    <property type="match status" value="1"/>
</dbReference>
<comment type="function">
    <text evidence="1">Acts as a regulatory subunit of the 26S proteasome which is involved in the ATP-dependent degradation of ubiquitinated proteins.</text>
</comment>
<protein>
    <recommendedName>
        <fullName evidence="4">26S proteasome regulatory subunit RPN7</fullName>
    </recommendedName>
</protein>
<dbReference type="InterPro" id="IPR019585">
    <property type="entry name" value="Rpn7/CSN1"/>
</dbReference>
<evidence type="ECO:0000256" key="1">
    <source>
        <dbReference type="ARBA" id="ARBA00002187"/>
    </source>
</evidence>
<proteinExistence type="inferred from homology"/>
<organism evidence="7">
    <name type="scientific">Micromonas pusilla</name>
    <name type="common">Picoplanktonic green alga</name>
    <name type="synonym">Chromulina pusilla</name>
    <dbReference type="NCBI Taxonomy" id="38833"/>
    <lineage>
        <taxon>Eukaryota</taxon>
        <taxon>Viridiplantae</taxon>
        <taxon>Chlorophyta</taxon>
        <taxon>Mamiellophyceae</taxon>
        <taxon>Mamiellales</taxon>
        <taxon>Mamiellaceae</taxon>
        <taxon>Micromonas</taxon>
    </lineage>
</organism>
<dbReference type="InterPro" id="IPR000717">
    <property type="entry name" value="PCI_dom"/>
</dbReference>
<reference evidence="7" key="1">
    <citation type="submission" date="2021-01" db="EMBL/GenBank/DDBJ databases">
        <authorList>
            <person name="Corre E."/>
            <person name="Pelletier E."/>
            <person name="Niang G."/>
            <person name="Scheremetjew M."/>
            <person name="Finn R."/>
            <person name="Kale V."/>
            <person name="Holt S."/>
            <person name="Cochrane G."/>
            <person name="Meng A."/>
            <person name="Brown T."/>
            <person name="Cohen L."/>
        </authorList>
    </citation>
    <scope>NUCLEOTIDE SEQUENCE</scope>
    <source>
        <strain evidence="7">CCAC1681</strain>
    </source>
</reference>
<feature type="coiled-coil region" evidence="5">
    <location>
        <begin position="82"/>
        <end position="109"/>
    </location>
</feature>
<evidence type="ECO:0000256" key="5">
    <source>
        <dbReference type="SAM" id="Coils"/>
    </source>
</evidence>
<dbReference type="EMBL" id="HBEN01010746">
    <property type="protein sequence ID" value="CAD8445244.1"/>
    <property type="molecule type" value="Transcribed_RNA"/>
</dbReference>
<dbReference type="PANTHER" id="PTHR14145">
    <property type="entry name" value="26S PROTESOME SUBUNIT 6"/>
    <property type="match status" value="1"/>
</dbReference>
<dbReference type="GO" id="GO:0043161">
    <property type="term" value="P:proteasome-mediated ubiquitin-dependent protein catabolic process"/>
    <property type="evidence" value="ECO:0007669"/>
    <property type="project" value="TreeGrafter"/>
</dbReference>
<accession>A0A7S0D6K9</accession>
<dbReference type="SUPFAM" id="SSF46785">
    <property type="entry name" value="Winged helix' DNA-binding domain"/>
    <property type="match status" value="1"/>
</dbReference>
<dbReference type="Pfam" id="PF01399">
    <property type="entry name" value="PCI"/>
    <property type="match status" value="1"/>
</dbReference>
<dbReference type="Gene3D" id="1.25.40.570">
    <property type="match status" value="1"/>
</dbReference>
<dbReference type="FunFam" id="1.25.40.570:FF:000005">
    <property type="entry name" value="26S proteasome regulatory subunit N7"/>
    <property type="match status" value="1"/>
</dbReference>
<keyword evidence="3" id="KW-0647">Proteasome</keyword>
<dbReference type="GO" id="GO:0000502">
    <property type="term" value="C:proteasome complex"/>
    <property type="evidence" value="ECO:0007669"/>
    <property type="project" value="UniProtKB-KW"/>
</dbReference>
<dbReference type="SMART" id="SM00088">
    <property type="entry name" value="PINT"/>
    <property type="match status" value="1"/>
</dbReference>
<name>A0A7S0D6K9_MICPS</name>
<dbReference type="InterPro" id="IPR049549">
    <property type="entry name" value="RPN7_PSMD6_C"/>
</dbReference>
<keyword evidence="5" id="KW-0175">Coiled coil</keyword>
<evidence type="ECO:0000313" key="7">
    <source>
        <dbReference type="EMBL" id="CAD8445244.1"/>
    </source>
</evidence>
<dbReference type="AlphaFoldDB" id="A0A7S0D6K9"/>
<feature type="domain" description="PCI" evidence="6">
    <location>
        <begin position="203"/>
        <end position="371"/>
    </location>
</feature>
<comment type="similarity">
    <text evidence="2">Belongs to the proteasome subunit S10 family.</text>
</comment>